<organism evidence="1">
    <name type="scientific">Vitis vinifera</name>
    <name type="common">Grape</name>
    <dbReference type="NCBI Taxonomy" id="29760"/>
    <lineage>
        <taxon>Eukaryota</taxon>
        <taxon>Viridiplantae</taxon>
        <taxon>Streptophyta</taxon>
        <taxon>Embryophyta</taxon>
        <taxon>Tracheophyta</taxon>
        <taxon>Spermatophyta</taxon>
        <taxon>Magnoliopsida</taxon>
        <taxon>eudicotyledons</taxon>
        <taxon>Gunneridae</taxon>
        <taxon>Pentapetalae</taxon>
        <taxon>rosids</taxon>
        <taxon>Vitales</taxon>
        <taxon>Vitaceae</taxon>
        <taxon>Viteae</taxon>
        <taxon>Vitis</taxon>
    </lineage>
</organism>
<dbReference type="ExpressionAtlas" id="A5BN53">
    <property type="expression patterns" value="baseline"/>
</dbReference>
<accession>A5BN53</accession>
<proteinExistence type="predicted"/>
<dbReference type="PANTHER" id="PTHR33130:SF90">
    <property type="entry name" value="DUF1639 DOMAIN-CONTAINING PROTEIN"/>
    <property type="match status" value="1"/>
</dbReference>
<dbReference type="Pfam" id="PF07797">
    <property type="entry name" value="DUF1639"/>
    <property type="match status" value="1"/>
</dbReference>
<dbReference type="AlphaFoldDB" id="A5BN53"/>
<gene>
    <name evidence="1" type="ORF">VITISV_000765</name>
</gene>
<evidence type="ECO:0000313" key="1">
    <source>
        <dbReference type="EMBL" id="CAN68111.1"/>
    </source>
</evidence>
<protein>
    <submittedName>
        <fullName evidence="1">Uncharacterized protein</fullName>
    </submittedName>
</protein>
<name>A5BN53_VITVI</name>
<dbReference type="PANTHER" id="PTHR33130">
    <property type="entry name" value="PUTATIVE (DUF1639)-RELATED"/>
    <property type="match status" value="1"/>
</dbReference>
<sequence length="418" mass="46364">MAKACDRSSKPLHNFSLPRLKWGNKRFLRCMKLSPNTSNSSSSLIPTSVISFQNAETDSNGGIEAIRQKLMLDLREAADKMRHSILEDDSERPWNLRTRKAACKVPCEAAVVEKKKKRERPKFSVSLLREEVRDDFMAMVGTRPPRRPKKRARIVQTQLDSIFPGLWLTEITLDTYKLPDLPESTKVIEARISETSETMLRLALSLVRDVGALRCRPGGSEGNYSVLCPSAEHHTKDQPMWPTRVRQPSAEEIEPEDSLVPTPHSPVGMGPSPAPTYSEPLVPQSQAKASLPAEVTVVTVEDAEEGEGAGGSGSQAPKPSLMKRYKRTAKRIVKRPPACKSPFVAQYVKQFPKIPHADRVVETRIVLNKDCVSFYIASSVNVIVCNGALQILIYQGSGLLRILIGKGYLGFVNDCAFC</sequence>
<reference evidence="1" key="1">
    <citation type="journal article" date="2007" name="PLoS ONE">
        <title>The first genome sequence of an elite grapevine cultivar (Pinot noir Vitis vinifera L.): coping with a highly heterozygous genome.</title>
        <authorList>
            <person name="Velasco R."/>
            <person name="Zharkikh A."/>
            <person name="Troggio M."/>
            <person name="Cartwright D.A."/>
            <person name="Cestaro A."/>
            <person name="Pruss D."/>
            <person name="Pindo M."/>
            <person name="FitzGerald L.M."/>
            <person name="Vezzulli S."/>
            <person name="Reid J."/>
            <person name="Malacarne G."/>
            <person name="Iliev D."/>
            <person name="Coppola G."/>
            <person name="Wardell B."/>
            <person name="Micheletti D."/>
            <person name="Macalma T."/>
            <person name="Facci M."/>
            <person name="Mitchell J.T."/>
            <person name="Perazzolli M."/>
            <person name="Eldredge G."/>
            <person name="Gatto P."/>
            <person name="Oyzerski R."/>
            <person name="Moretto M."/>
            <person name="Gutin N."/>
            <person name="Stefanini M."/>
            <person name="Chen Y."/>
            <person name="Segala C."/>
            <person name="Davenport C."/>
            <person name="Dematte L."/>
            <person name="Mraz A."/>
            <person name="Battilana J."/>
            <person name="Stormo K."/>
            <person name="Costa F."/>
            <person name="Tao Q."/>
            <person name="Si-Ammour A."/>
            <person name="Harkins T."/>
            <person name="Lackey A."/>
            <person name="Perbost C."/>
            <person name="Taillon B."/>
            <person name="Stella A."/>
            <person name="Solovyev V."/>
            <person name="Fawcett J.A."/>
            <person name="Sterck L."/>
            <person name="Vandepoele K."/>
            <person name="Grando S.M."/>
            <person name="Toppo S."/>
            <person name="Moser C."/>
            <person name="Lanchbury J."/>
            <person name="Bogden R."/>
            <person name="Skolnick M."/>
            <person name="Sgaramella V."/>
            <person name="Bhatnagar S.K."/>
            <person name="Fontana P."/>
            <person name="Gutin A."/>
            <person name="Van de Peer Y."/>
            <person name="Salamini F."/>
            <person name="Viola R."/>
        </authorList>
    </citation>
    <scope>NUCLEOTIDE SEQUENCE</scope>
</reference>
<dbReference type="InterPro" id="IPR012438">
    <property type="entry name" value="DUF1639"/>
</dbReference>
<dbReference type="EMBL" id="AM465281">
    <property type="protein sequence ID" value="CAN68111.1"/>
    <property type="molecule type" value="Genomic_DNA"/>
</dbReference>